<keyword evidence="3 7" id="KW-0479">Metal-binding</keyword>
<dbReference type="Gene3D" id="3.40.390.10">
    <property type="entry name" value="Collagenase (Catalytic Domain)"/>
    <property type="match status" value="1"/>
</dbReference>
<dbReference type="InterPro" id="IPR001567">
    <property type="entry name" value="Pept_M3A_M3B_dom"/>
</dbReference>
<keyword evidence="8" id="KW-0732">Signal</keyword>
<keyword evidence="5 7" id="KW-0862">Zinc</keyword>
<proteinExistence type="inferred from homology"/>
<keyword evidence="2 7" id="KW-0645">Protease</keyword>
<evidence type="ECO:0000256" key="2">
    <source>
        <dbReference type="ARBA" id="ARBA00022670"/>
    </source>
</evidence>
<dbReference type="Gene3D" id="1.20.1050.40">
    <property type="entry name" value="Endopeptidase. Chain P, domain 1"/>
    <property type="match status" value="1"/>
</dbReference>
<keyword evidence="4 7" id="KW-0378">Hydrolase</keyword>
<dbReference type="InterPro" id="IPR024077">
    <property type="entry name" value="Neurolysin/TOP_dom2"/>
</dbReference>
<gene>
    <name evidence="10" type="ORF">AACH10_09590</name>
</gene>
<dbReference type="Pfam" id="PF01432">
    <property type="entry name" value="Peptidase_M3"/>
    <property type="match status" value="1"/>
</dbReference>
<reference evidence="10 11" key="1">
    <citation type="submission" date="2024-04" db="EMBL/GenBank/DDBJ databases">
        <title>Novel species of the genus Ideonella isolated from streams.</title>
        <authorList>
            <person name="Lu H."/>
        </authorList>
    </citation>
    <scope>NUCLEOTIDE SEQUENCE [LARGE SCALE GENOMIC DNA]</scope>
    <source>
        <strain evidence="10 11">DXS22W</strain>
    </source>
</reference>
<dbReference type="InterPro" id="IPR024079">
    <property type="entry name" value="MetalloPept_cat_dom_sf"/>
</dbReference>
<dbReference type="InterPro" id="IPR024080">
    <property type="entry name" value="Neurolysin/TOP_N"/>
</dbReference>
<organism evidence="10 11">
    <name type="scientific">Pseudaquabacterium inlustre</name>
    <dbReference type="NCBI Taxonomy" id="2984192"/>
    <lineage>
        <taxon>Bacteria</taxon>
        <taxon>Pseudomonadati</taxon>
        <taxon>Pseudomonadota</taxon>
        <taxon>Betaproteobacteria</taxon>
        <taxon>Burkholderiales</taxon>
        <taxon>Sphaerotilaceae</taxon>
        <taxon>Pseudaquabacterium</taxon>
    </lineage>
</organism>
<evidence type="ECO:0000259" key="9">
    <source>
        <dbReference type="Pfam" id="PF01432"/>
    </source>
</evidence>
<comment type="similarity">
    <text evidence="1 7">Belongs to the peptidase M3 family.</text>
</comment>
<dbReference type="Gene3D" id="1.10.1370.10">
    <property type="entry name" value="Neurolysin, domain 3"/>
    <property type="match status" value="1"/>
</dbReference>
<dbReference type="GO" id="GO:0016787">
    <property type="term" value="F:hydrolase activity"/>
    <property type="evidence" value="ECO:0007669"/>
    <property type="project" value="UniProtKB-KW"/>
</dbReference>
<comment type="caution">
    <text evidence="10">The sequence shown here is derived from an EMBL/GenBank/DDBJ whole genome shotgun (WGS) entry which is preliminary data.</text>
</comment>
<sequence length="667" mass="74658">MQRSITALLLALASGATLAAPTTGAARIATPRDIGVDFPQYASAQALKAACDQGLAATRRDLARIEKRPVDKGWLAAYDAFTAAIEDRANPITFVSAVHPDKSVREASEACELRWNDFFSSLGQNEKLYRAVKSLTGADETDRQLLKKMREDFEDAGVGLPPDQRARAKALNDKIAELGQTFDRHIRDANIKVAFTEAELAGVPEGVWKKAPRDAEGRVLLGLSYPEYLPLMQNGDNAAARERMWRAKQNEGGEANLKLLDEIVKLRKEYAGMFGAGSWAEFQIRRRMAESPQRVQAFLADVKGAVEARERREVDELRRAKAEHLGQPVEATRFERWDLSYYTERVRKARFAVDQEAFRPYFPPQESLQFTLRLIEKLMGVRYQRVEGAKAWHPEVQTYAVSDAASGKPLGLLRVDLYPREGKYNHAAVWPVRGASTQLKRSTQAHLVVNFDRKGLTLDELETLLHELGHAVHTNLSATRWVQQAGTSVQRDFVEAPSQMLEDWVFEPEVLKLFTEVCPSCQPLPEAMRAKADTARHYGKGVQISRQHLYAGYDLSLYGPEPRDAMALWSQMEGATPLGHVKGTMFPAGFSHIATGYSAGYYGYLWSLVVAEDMRTAFAGHRLDPAVGQRYRSSVLANGSARPPQQLVREFLGRDFNANAFFEDLKK</sequence>
<protein>
    <submittedName>
        <fullName evidence="10">M3 family metallopeptidase</fullName>
        <ecNumber evidence="10">3.4.24.-</ecNumber>
    </submittedName>
</protein>
<dbReference type="PANTHER" id="PTHR11804:SF84">
    <property type="entry name" value="SACCHAROLYSIN"/>
    <property type="match status" value="1"/>
</dbReference>
<dbReference type="RefSeq" id="WP_341410165.1">
    <property type="nucleotide sequence ID" value="NZ_JBBUTH010000004.1"/>
</dbReference>
<evidence type="ECO:0000256" key="7">
    <source>
        <dbReference type="RuleBase" id="RU003435"/>
    </source>
</evidence>
<keyword evidence="6 7" id="KW-0482">Metalloprotease</keyword>
<feature type="signal peptide" evidence="8">
    <location>
        <begin position="1"/>
        <end position="19"/>
    </location>
</feature>
<accession>A0ABU9CJ76</accession>
<feature type="domain" description="Peptidase M3A/M3B catalytic" evidence="9">
    <location>
        <begin position="232"/>
        <end position="664"/>
    </location>
</feature>
<keyword evidence="11" id="KW-1185">Reference proteome</keyword>
<evidence type="ECO:0000256" key="3">
    <source>
        <dbReference type="ARBA" id="ARBA00022723"/>
    </source>
</evidence>
<dbReference type="CDD" id="cd06455">
    <property type="entry name" value="M3A_TOP"/>
    <property type="match status" value="1"/>
</dbReference>
<evidence type="ECO:0000256" key="8">
    <source>
        <dbReference type="SAM" id="SignalP"/>
    </source>
</evidence>
<evidence type="ECO:0000256" key="4">
    <source>
        <dbReference type="ARBA" id="ARBA00022801"/>
    </source>
</evidence>
<evidence type="ECO:0000256" key="6">
    <source>
        <dbReference type="ARBA" id="ARBA00023049"/>
    </source>
</evidence>
<feature type="chain" id="PRO_5045569895" evidence="8">
    <location>
        <begin position="20"/>
        <end position="667"/>
    </location>
</feature>
<evidence type="ECO:0000256" key="1">
    <source>
        <dbReference type="ARBA" id="ARBA00006040"/>
    </source>
</evidence>
<dbReference type="PANTHER" id="PTHR11804">
    <property type="entry name" value="PROTEASE M3 THIMET OLIGOPEPTIDASE-RELATED"/>
    <property type="match status" value="1"/>
</dbReference>
<comment type="cofactor">
    <cofactor evidence="7">
        <name>Zn(2+)</name>
        <dbReference type="ChEBI" id="CHEBI:29105"/>
    </cofactor>
    <text evidence="7">Binds 1 zinc ion.</text>
</comment>
<dbReference type="Proteomes" id="UP001365405">
    <property type="component" value="Unassembled WGS sequence"/>
</dbReference>
<dbReference type="InterPro" id="IPR045090">
    <property type="entry name" value="Pept_M3A_M3B"/>
</dbReference>
<name>A0ABU9CJ76_9BURK</name>
<evidence type="ECO:0000313" key="11">
    <source>
        <dbReference type="Proteomes" id="UP001365405"/>
    </source>
</evidence>
<dbReference type="SUPFAM" id="SSF55486">
    <property type="entry name" value="Metalloproteases ('zincins'), catalytic domain"/>
    <property type="match status" value="1"/>
</dbReference>
<evidence type="ECO:0000256" key="5">
    <source>
        <dbReference type="ARBA" id="ARBA00022833"/>
    </source>
</evidence>
<dbReference type="EMBL" id="JBBUTH010000004">
    <property type="protein sequence ID" value="MEK8050490.1"/>
    <property type="molecule type" value="Genomic_DNA"/>
</dbReference>
<dbReference type="EC" id="3.4.24.-" evidence="10"/>
<evidence type="ECO:0000313" key="10">
    <source>
        <dbReference type="EMBL" id="MEK8050490.1"/>
    </source>
</evidence>